<organism evidence="1 2">
    <name type="scientific">Mucor lusitanicus CBS 277.49</name>
    <dbReference type="NCBI Taxonomy" id="747725"/>
    <lineage>
        <taxon>Eukaryota</taxon>
        <taxon>Fungi</taxon>
        <taxon>Fungi incertae sedis</taxon>
        <taxon>Mucoromycota</taxon>
        <taxon>Mucoromycotina</taxon>
        <taxon>Mucoromycetes</taxon>
        <taxon>Mucorales</taxon>
        <taxon>Mucorineae</taxon>
        <taxon>Mucoraceae</taxon>
        <taxon>Mucor</taxon>
    </lineage>
</organism>
<reference evidence="1 2" key="1">
    <citation type="submission" date="2015-06" db="EMBL/GenBank/DDBJ databases">
        <title>Expansion of signal transduction pathways in fungi by whole-genome duplication.</title>
        <authorList>
            <consortium name="DOE Joint Genome Institute"/>
            <person name="Corrochano L.M."/>
            <person name="Kuo A."/>
            <person name="Marcet-Houben M."/>
            <person name="Polaino S."/>
            <person name="Salamov A."/>
            <person name="Villalobos J.M."/>
            <person name="Alvarez M.I."/>
            <person name="Avalos J."/>
            <person name="Benito E.P."/>
            <person name="Benoit I."/>
            <person name="Burger G."/>
            <person name="Camino L.P."/>
            <person name="Canovas D."/>
            <person name="Cerda-Olmedo E."/>
            <person name="Cheng J.-F."/>
            <person name="Dominguez A."/>
            <person name="Elias M."/>
            <person name="Eslava A.P."/>
            <person name="Glaser F."/>
            <person name="Grimwood J."/>
            <person name="Gutierrez G."/>
            <person name="Heitman J."/>
            <person name="Henrissat B."/>
            <person name="Iturriaga E.A."/>
            <person name="Lang B.F."/>
            <person name="Lavin J.L."/>
            <person name="Lee S."/>
            <person name="Li W."/>
            <person name="Lindquist E."/>
            <person name="Lopez-Garcia S."/>
            <person name="Luque E.M."/>
            <person name="Marcos A.T."/>
            <person name="Martin J."/>
            <person name="Mccluskey K."/>
            <person name="Medina H.R."/>
            <person name="Miralles-Duran A."/>
            <person name="Miyazaki A."/>
            <person name="Munoz-Torres E."/>
            <person name="Oguiza J.A."/>
            <person name="Ohm R."/>
            <person name="Olmedo M."/>
            <person name="Orejas M."/>
            <person name="Ortiz-Castellanos L."/>
            <person name="Pisabarro A.G."/>
            <person name="Rodriguez-Romero J."/>
            <person name="Ruiz-Herrera J."/>
            <person name="Ruiz-Vazquez R."/>
            <person name="Sanz C."/>
            <person name="Schackwitz W."/>
            <person name="Schmutz J."/>
            <person name="Shahriari M."/>
            <person name="Shelest E."/>
            <person name="Silva-Franco F."/>
            <person name="Soanes D."/>
            <person name="Syed K."/>
            <person name="Tagua V.G."/>
            <person name="Talbot N.J."/>
            <person name="Thon M."/>
            <person name="De Vries R.P."/>
            <person name="Wiebenga A."/>
            <person name="Yadav J.S."/>
            <person name="Braun E.L."/>
            <person name="Baker S."/>
            <person name="Garre V."/>
            <person name="Horwitz B."/>
            <person name="Torres-Martinez S."/>
            <person name="Idnurm A."/>
            <person name="Herrera-Estrella A."/>
            <person name="Gabaldon T."/>
            <person name="Grigoriev I.V."/>
        </authorList>
    </citation>
    <scope>NUCLEOTIDE SEQUENCE [LARGE SCALE GENOMIC DNA]</scope>
    <source>
        <strain evidence="1 2">CBS 277.49</strain>
    </source>
</reference>
<dbReference type="AlphaFoldDB" id="A0A168M688"/>
<comment type="caution">
    <text evidence="1">The sequence shown here is derived from an EMBL/GenBank/DDBJ whole genome shotgun (WGS) entry which is preliminary data.</text>
</comment>
<dbReference type="Proteomes" id="UP000077051">
    <property type="component" value="Unassembled WGS sequence"/>
</dbReference>
<dbReference type="EMBL" id="AMYB01000003">
    <property type="protein sequence ID" value="OAD04446.1"/>
    <property type="molecule type" value="Genomic_DNA"/>
</dbReference>
<evidence type="ECO:0000313" key="2">
    <source>
        <dbReference type="Proteomes" id="UP000077051"/>
    </source>
</evidence>
<accession>A0A168M688</accession>
<protein>
    <submittedName>
        <fullName evidence="1">Carbohydrate-binding module family 13 protein</fullName>
    </submittedName>
</protein>
<evidence type="ECO:0000313" key="1">
    <source>
        <dbReference type="EMBL" id="OAD04446.1"/>
    </source>
</evidence>
<keyword evidence="2" id="KW-1185">Reference proteome</keyword>
<dbReference type="OrthoDB" id="2263926at2759"/>
<dbReference type="InterPro" id="IPR035992">
    <property type="entry name" value="Ricin_B-like_lectins"/>
</dbReference>
<gene>
    <name evidence="1" type="ORF">MUCCIDRAFT_79555</name>
</gene>
<sequence>MSDFPTGWFYIECLNRQGQVLTVSDMSMQPSVRVELRPKKIGGHPHQLWCYHQGLLVNKHSGCVLGVEKDKIKDQCVFQSKRLDQDEKNRQTWHYNNAKLVLRHGDISYALNDLQVPKMTTEDEGCVYLLNTL</sequence>
<proteinExistence type="predicted"/>
<dbReference type="Gene3D" id="2.80.10.50">
    <property type="match status" value="1"/>
</dbReference>
<dbReference type="VEuPathDB" id="FungiDB:MUCCIDRAFT_79555"/>
<dbReference type="STRING" id="747725.A0A168M688"/>
<dbReference type="SUPFAM" id="SSF50370">
    <property type="entry name" value="Ricin B-like lectins"/>
    <property type="match status" value="1"/>
</dbReference>
<name>A0A168M688_MUCCL</name>